<evidence type="ECO:0000259" key="1">
    <source>
        <dbReference type="Pfam" id="PF10592"/>
    </source>
</evidence>
<dbReference type="InterPro" id="IPR018891">
    <property type="entry name" value="AIPR_C"/>
</dbReference>
<feature type="domain" description="Abortive phage infection protein C-terminal" evidence="1">
    <location>
        <begin position="47"/>
        <end position="364"/>
    </location>
</feature>
<accession>A0A2S3UAR9</accession>
<evidence type="ECO:0000313" key="3">
    <source>
        <dbReference type="Proteomes" id="UP000236990"/>
    </source>
</evidence>
<dbReference type="Pfam" id="PF10592">
    <property type="entry name" value="AIPR"/>
    <property type="match status" value="1"/>
</dbReference>
<reference evidence="2 3" key="1">
    <citation type="submission" date="2017-06" db="EMBL/GenBank/DDBJ databases">
        <title>Genome sequence of Lactobacillus plantarum subsp. plantarum strain SRCM101258.</title>
        <authorList>
            <person name="Cho S.H."/>
        </authorList>
    </citation>
    <scope>NUCLEOTIDE SEQUENCE [LARGE SCALE GENOMIC DNA]</scope>
    <source>
        <strain evidence="2 3">SRCM101258</strain>
    </source>
</reference>
<evidence type="ECO:0000313" key="2">
    <source>
        <dbReference type="EMBL" id="POD89280.1"/>
    </source>
</evidence>
<dbReference type="AlphaFoldDB" id="A0A2S3UAR9"/>
<protein>
    <recommendedName>
        <fullName evidence="1">Abortive phage infection protein C-terminal domain-containing protein</fullName>
    </recommendedName>
</protein>
<name>A0A2S3UAR9_LACPN</name>
<dbReference type="Proteomes" id="UP000236990">
    <property type="component" value="Unassembled WGS sequence"/>
</dbReference>
<gene>
    <name evidence="2" type="ORF">S101258_00059</name>
</gene>
<dbReference type="EMBL" id="NKCZ01000028">
    <property type="protein sequence ID" value="POD89280.1"/>
    <property type="molecule type" value="Genomic_DNA"/>
</dbReference>
<organism evidence="2 3">
    <name type="scientific">Lactiplantibacillus plantarum subsp. plantarum</name>
    <dbReference type="NCBI Taxonomy" id="337330"/>
    <lineage>
        <taxon>Bacteria</taxon>
        <taxon>Bacillati</taxon>
        <taxon>Bacillota</taxon>
        <taxon>Bacilli</taxon>
        <taxon>Lactobacillales</taxon>
        <taxon>Lactobacillaceae</taxon>
        <taxon>Lactiplantibacillus</taxon>
    </lineage>
</organism>
<sequence length="401" mass="45470">MKNNEEMKFTIPYASAVRIKSPYPSSDNYTWHAYVNVKDMPKNIPTEVNPRETNMKTKVAKNLVNSLETSDQSFYKKNRGILFSTKKVINSMGALIVDMGKNNDDDKSKYGILDGGHTYKAIIDNNDTLDDTNVQFVHLEIMTAIDDIDSMASARNSSVQVDDKAIAELANKFEFIKEAIKNEPFSNNISYKQNENKDIDTVDIVRIMYALNIFKYPETSLKQPIQSYSGKAQVLKDYLSEYDRHEKSSSENPYKKLAILLPSMARLYDTIEQDIGQAYKEGTEDGKARFGKVKGVEAKPGTSKYYKNPIDYQVSQGLLFPILGGFRALIKEDDNSVEWEIDPIKIWRKTCVKLVANTISMSRQLGNNPQSAGKSSTLWSQNFDTINTAKMKEQMRQLSKG</sequence>
<comment type="caution">
    <text evidence="2">The sequence shown here is derived from an EMBL/GenBank/DDBJ whole genome shotgun (WGS) entry which is preliminary data.</text>
</comment>
<proteinExistence type="predicted"/>